<dbReference type="Pfam" id="PF07707">
    <property type="entry name" value="BACK"/>
    <property type="match status" value="1"/>
</dbReference>
<dbReference type="Proteomes" id="UP000274504">
    <property type="component" value="Unassembled WGS sequence"/>
</dbReference>
<dbReference type="EMBL" id="UYSG01011538">
    <property type="protein sequence ID" value="VDL62745.1"/>
    <property type="molecule type" value="Genomic_DNA"/>
</dbReference>
<dbReference type="PANTHER" id="PTHR45632">
    <property type="entry name" value="LD33804P"/>
    <property type="match status" value="1"/>
</dbReference>
<dbReference type="SUPFAM" id="SSF54695">
    <property type="entry name" value="POZ domain"/>
    <property type="match status" value="1"/>
</dbReference>
<reference evidence="14 15" key="2">
    <citation type="submission" date="2018-11" db="EMBL/GenBank/DDBJ databases">
        <authorList>
            <consortium name="Pathogen Informatics"/>
        </authorList>
    </citation>
    <scope>NUCLEOTIDE SEQUENCE [LARGE SCALE GENOMIC DNA]</scope>
</reference>
<evidence type="ECO:0000259" key="12">
    <source>
        <dbReference type="SMART" id="SM00875"/>
    </source>
</evidence>
<dbReference type="AlphaFoldDB" id="A0A0R3SWR3"/>
<dbReference type="SMART" id="SM00612">
    <property type="entry name" value="Kelch"/>
    <property type="match status" value="5"/>
</dbReference>
<evidence type="ECO:0000256" key="7">
    <source>
        <dbReference type="ARBA" id="ARBA00035410"/>
    </source>
</evidence>
<dbReference type="GO" id="GO:0006412">
    <property type="term" value="P:translation"/>
    <property type="evidence" value="ECO:0007669"/>
    <property type="project" value="InterPro"/>
</dbReference>
<evidence type="ECO:0000259" key="11">
    <source>
        <dbReference type="SMART" id="SM00363"/>
    </source>
</evidence>
<feature type="region of interest" description="Disordered" evidence="10">
    <location>
        <begin position="1"/>
        <end position="39"/>
    </location>
</feature>
<dbReference type="CDD" id="cd00165">
    <property type="entry name" value="S4"/>
    <property type="match status" value="1"/>
</dbReference>
<feature type="compositionally biased region" description="Basic and acidic residues" evidence="10">
    <location>
        <begin position="1"/>
        <end position="17"/>
    </location>
</feature>
<evidence type="ECO:0000256" key="1">
    <source>
        <dbReference type="ARBA" id="ARBA00007465"/>
    </source>
</evidence>
<evidence type="ECO:0000256" key="10">
    <source>
        <dbReference type="SAM" id="MobiDB-lite"/>
    </source>
</evidence>
<dbReference type="InterPro" id="IPR011333">
    <property type="entry name" value="SKP1/BTB/POZ_sf"/>
</dbReference>
<dbReference type="InterPro" id="IPR002942">
    <property type="entry name" value="S4_RNA-bd"/>
</dbReference>
<dbReference type="Pfam" id="PF24681">
    <property type="entry name" value="Kelch_KLHDC2_KLHL20_DRC7"/>
    <property type="match status" value="1"/>
</dbReference>
<dbReference type="InterPro" id="IPR015915">
    <property type="entry name" value="Kelch-typ_b-propeller"/>
</dbReference>
<evidence type="ECO:0000313" key="14">
    <source>
        <dbReference type="EMBL" id="VDL62745.1"/>
    </source>
</evidence>
<dbReference type="SUPFAM" id="SSF117281">
    <property type="entry name" value="Kelch motif"/>
    <property type="match status" value="1"/>
</dbReference>
<dbReference type="Gene3D" id="1.25.40.420">
    <property type="match status" value="1"/>
</dbReference>
<dbReference type="Pfam" id="PF00163">
    <property type="entry name" value="Ribosomal_S4"/>
    <property type="match status" value="1"/>
</dbReference>
<proteinExistence type="inferred from homology"/>
<evidence type="ECO:0000256" key="4">
    <source>
        <dbReference type="ARBA" id="ARBA00022737"/>
    </source>
</evidence>
<dbReference type="InterPro" id="IPR005710">
    <property type="entry name" value="Ribosomal_uS4_euk/arc"/>
</dbReference>
<keyword evidence="5 9" id="KW-0694">RNA-binding</keyword>
<evidence type="ECO:0000256" key="3">
    <source>
        <dbReference type="ARBA" id="ARBA00022730"/>
    </source>
</evidence>
<accession>A0A0R3SWR3</accession>
<dbReference type="SMART" id="SM01390">
    <property type="entry name" value="Ribosomal_S4"/>
    <property type="match status" value="1"/>
</dbReference>
<feature type="domain" description="BACK" evidence="12">
    <location>
        <begin position="155"/>
        <end position="256"/>
    </location>
</feature>
<dbReference type="PANTHER" id="PTHR45632:SF3">
    <property type="entry name" value="KELCH-LIKE PROTEIN 32"/>
    <property type="match status" value="1"/>
</dbReference>
<evidence type="ECO:0000256" key="8">
    <source>
        <dbReference type="ARBA" id="ARBA00045441"/>
    </source>
</evidence>
<dbReference type="PROSITE" id="PS50889">
    <property type="entry name" value="S4"/>
    <property type="match status" value="1"/>
</dbReference>
<dbReference type="InterPro" id="IPR006652">
    <property type="entry name" value="Kelch_1"/>
</dbReference>
<dbReference type="InterPro" id="IPR000210">
    <property type="entry name" value="BTB/POZ_dom"/>
</dbReference>
<dbReference type="GO" id="GO:0003735">
    <property type="term" value="F:structural constituent of ribosome"/>
    <property type="evidence" value="ECO:0007669"/>
    <property type="project" value="InterPro"/>
</dbReference>
<evidence type="ECO:0000259" key="13">
    <source>
        <dbReference type="SMART" id="SM01390"/>
    </source>
</evidence>
<dbReference type="Gene3D" id="2.120.10.80">
    <property type="entry name" value="Kelch-type beta propeller"/>
    <property type="match status" value="2"/>
</dbReference>
<feature type="domain" description="RNA-binding S4" evidence="11">
    <location>
        <begin position="889"/>
        <end position="957"/>
    </location>
</feature>
<dbReference type="Pfam" id="PF01479">
    <property type="entry name" value="S4"/>
    <property type="match status" value="1"/>
</dbReference>
<keyword evidence="6" id="KW-0687">Ribonucleoprotein</keyword>
<dbReference type="OrthoDB" id="191037at2759"/>
<evidence type="ECO:0000256" key="5">
    <source>
        <dbReference type="ARBA" id="ARBA00022884"/>
    </source>
</evidence>
<gene>
    <name evidence="14" type="ORF">HDID_LOCUS10136</name>
</gene>
<evidence type="ECO:0000256" key="6">
    <source>
        <dbReference type="ARBA" id="ARBA00022980"/>
    </source>
</evidence>
<evidence type="ECO:0000313" key="16">
    <source>
        <dbReference type="WBParaSite" id="HDID_0001013801-mRNA-1"/>
    </source>
</evidence>
<dbReference type="SMART" id="SM00363">
    <property type="entry name" value="S4"/>
    <property type="match status" value="1"/>
</dbReference>
<dbReference type="Gene3D" id="3.30.710.10">
    <property type="entry name" value="Potassium Channel Kv1.1, Chain A"/>
    <property type="match status" value="1"/>
</dbReference>
<protein>
    <recommendedName>
        <fullName evidence="7">40S ribosomal protein S9</fullName>
    </recommendedName>
</protein>
<dbReference type="NCBIfam" id="TIGR01018">
    <property type="entry name" value="uS4_arch"/>
    <property type="match status" value="1"/>
</dbReference>
<keyword evidence="4" id="KW-0677">Repeat</keyword>
<dbReference type="Pfam" id="PF00651">
    <property type="entry name" value="BTB"/>
    <property type="match status" value="1"/>
</dbReference>
<keyword evidence="3" id="KW-0699">rRNA-binding</keyword>
<organism evidence="16">
    <name type="scientific">Hymenolepis diminuta</name>
    <name type="common">Rat tapeworm</name>
    <dbReference type="NCBI Taxonomy" id="6216"/>
    <lineage>
        <taxon>Eukaryota</taxon>
        <taxon>Metazoa</taxon>
        <taxon>Spiralia</taxon>
        <taxon>Lophotrochozoa</taxon>
        <taxon>Platyhelminthes</taxon>
        <taxon>Cestoda</taxon>
        <taxon>Eucestoda</taxon>
        <taxon>Cyclophyllidea</taxon>
        <taxon>Hymenolepididae</taxon>
        <taxon>Hymenolepis</taxon>
    </lineage>
</organism>
<dbReference type="STRING" id="6216.A0A0R3SWR3"/>
<feature type="region of interest" description="Disordered" evidence="10">
    <location>
        <begin position="741"/>
        <end position="766"/>
    </location>
</feature>
<dbReference type="InterPro" id="IPR001912">
    <property type="entry name" value="Ribosomal_uS4_N"/>
</dbReference>
<feature type="compositionally biased region" description="Low complexity" evidence="10">
    <location>
        <begin position="742"/>
        <end position="757"/>
    </location>
</feature>
<dbReference type="InterPro" id="IPR036986">
    <property type="entry name" value="S4_RNA-bd_sf"/>
</dbReference>
<feature type="domain" description="Small ribosomal subunit protein uS4 N-terminal" evidence="13">
    <location>
        <begin position="787"/>
        <end position="888"/>
    </location>
</feature>
<dbReference type="SMART" id="SM00875">
    <property type="entry name" value="BACK"/>
    <property type="match status" value="1"/>
</dbReference>
<dbReference type="FunFam" id="3.10.290.10:FF:000004">
    <property type="entry name" value="40s ribosomal protein s9"/>
    <property type="match status" value="1"/>
</dbReference>
<dbReference type="Gene3D" id="3.10.290.10">
    <property type="entry name" value="RNA-binding S4 domain"/>
    <property type="match status" value="1"/>
</dbReference>
<evidence type="ECO:0000313" key="15">
    <source>
        <dbReference type="Proteomes" id="UP000274504"/>
    </source>
</evidence>
<comment type="similarity">
    <text evidence="1">Belongs to the universal ribosomal protein uS4 family.</text>
</comment>
<comment type="function">
    <text evidence="8">Component of the small ribosomal subunit. The ribosome is a large ribonucleoprotein complex responsible for the synthesis of proteins in the cell. Part of the small subunit (SSU) processome, first precursor of the small eukaryotic ribosomal subunit. During the assembly of the SSU processome in the nucleolus, many ribosome biogenesis factors, an RNA chaperone and ribosomal proteins associate with the nascent pre-rRNA and work in concert to generate RNA folding, modifications, rearrangements and cleavage as well as targeted degradation of pre-ribosomal RNA by the RNA exosome.</text>
</comment>
<reference evidence="16" key="1">
    <citation type="submission" date="2016-04" db="UniProtKB">
        <authorList>
            <consortium name="WormBaseParasite"/>
        </authorList>
    </citation>
    <scope>IDENTIFICATION</scope>
</reference>
<name>A0A0R3SWR3_HYMDI</name>
<evidence type="ECO:0000256" key="2">
    <source>
        <dbReference type="ARBA" id="ARBA00022441"/>
    </source>
</evidence>
<keyword evidence="6" id="KW-0689">Ribosomal protein</keyword>
<dbReference type="InterPro" id="IPR011705">
    <property type="entry name" value="BACK"/>
</dbReference>
<dbReference type="SUPFAM" id="SSF55174">
    <property type="entry name" value="Alpha-L RNA-binding motif"/>
    <property type="match status" value="1"/>
</dbReference>
<dbReference type="NCBIfam" id="NF003139">
    <property type="entry name" value="PRK04051.1"/>
    <property type="match status" value="1"/>
</dbReference>
<keyword evidence="2" id="KW-0880">Kelch repeat</keyword>
<evidence type="ECO:0000256" key="9">
    <source>
        <dbReference type="PROSITE-ProRule" id="PRU00182"/>
    </source>
</evidence>
<dbReference type="GO" id="GO:0019843">
    <property type="term" value="F:rRNA binding"/>
    <property type="evidence" value="ECO:0007669"/>
    <property type="project" value="UniProtKB-KW"/>
</dbReference>
<dbReference type="WBParaSite" id="HDID_0001013801-mRNA-1">
    <property type="protein sequence ID" value="HDID_0001013801-mRNA-1"/>
    <property type="gene ID" value="HDID_0001013801"/>
</dbReference>
<sequence length="969" mass="110572">MRRPTSDVRQRETRKPLATEQNGTRRRNSSVPFNNGRQEKTYFPQDSETDFLCDRAVEFMESGDICSIVTVELAEQSSYFERLLRYHRGRGIIQLPEFLNAGFYSVVEYIRRGSTTITPENIYDVFIAADYLLVPKLKEECASYIKELANDPSTAINLWMNGRKLFWTEIGETAYQKILENFETVWQSDEFLQMEADDIESILKNDVLNCKSEASVYKAIVKWLAHNPKVRAEHALKLLSNVRMGMMRESDLEQVKNHEHLMLIPEFAQIVQEWPNSIYSLMNRLDANQRLNLTKPRNPHEVLCVFGGWCDGEGPRAAAQIFSPCSNSWTLWTDLGCQTQCPHYEWLASLHSDVPDSPKLPEGLYRCEEKFTTSNDISCLIGEIPRRVYAGCVQVRNRVYLVGGFDGSNALKSTLCYDFEVDSGWQISCMYEKRYYVSVAYASNYIYALGGHNGENQGRLDTAERYNLDENLWQPIASMNRVRSDAAAAELNNRVYVAGGFEGRRYHDSAEYYDAESNQWTLISRMHSPRGGISLASHGGYLYAIGGNDGSARLRSIERHDPMSGKWEVVGHMNKRKSNLSSAVLGDDIYIIGGWSDEPEAGILNIVERFDTNTRECIEVRPLTFPASATCACTLKNQNLVAKYVDPQTSRYQGLTSAEEINPVHSTDTVAIISNPSIPESNNNINHDAMSVASDSTLFEPNLNRNSSSNNLFYDDMQLDSDDSRLEHSNEYLLSDFDGDGSYPALNSSPSSNNSYSTPMESEEPSNQTLFFNPISPFSYSPPSQMNNVYSKTYSTPRRPYEKERLDQELKLIGQYGLRNKREVWRVKLSLAKIRKNARELLTLEESNLRRQFEGNALLRRLVRMGILPEDKMKLDFVLGLKIEDFLERRLQTIVYQMGLARSIHHARVLIRQRHIRVRKQLVDCPSFMVRLDSQKHIDVSLKNPDKLGRCARKKAKSAGGKEEEADEE</sequence>
<dbReference type="GO" id="GO:0015935">
    <property type="term" value="C:small ribosomal subunit"/>
    <property type="evidence" value="ECO:0007669"/>
    <property type="project" value="InterPro"/>
</dbReference>